<gene>
    <name evidence="9" type="primary">trkA</name>
    <name evidence="9" type="ORF">H9X83_03155</name>
</gene>
<dbReference type="InterPro" id="IPR003148">
    <property type="entry name" value="RCK_N"/>
</dbReference>
<dbReference type="SUPFAM" id="SSF51735">
    <property type="entry name" value="NAD(P)-binding Rossmann-fold domains"/>
    <property type="match status" value="2"/>
</dbReference>
<keyword evidence="3" id="KW-0633">Potassium transport</keyword>
<dbReference type="InterPro" id="IPR006037">
    <property type="entry name" value="RCK_C"/>
</dbReference>
<feature type="domain" description="RCK C-terminal" evidence="8">
    <location>
        <begin position="140"/>
        <end position="223"/>
    </location>
</feature>
<comment type="caution">
    <text evidence="9">The sequence shown here is derived from an EMBL/GenBank/DDBJ whole genome shotgun (WGS) entry which is preliminary data.</text>
</comment>
<keyword evidence="6" id="KW-0406">Ion transport</keyword>
<dbReference type="InterPro" id="IPR036721">
    <property type="entry name" value="RCK_C_sf"/>
</dbReference>
<dbReference type="NCBIfam" id="NF007031">
    <property type="entry name" value="PRK09496.1-2"/>
    <property type="match status" value="1"/>
</dbReference>
<dbReference type="RefSeq" id="WP_205133992.1">
    <property type="nucleotide sequence ID" value="NZ_JACSNT010000011.1"/>
</dbReference>
<dbReference type="SUPFAM" id="SSF116726">
    <property type="entry name" value="TrkA C-terminal domain-like"/>
    <property type="match status" value="2"/>
</dbReference>
<dbReference type="InterPro" id="IPR050721">
    <property type="entry name" value="Trk_Ktr_HKT_K-transport"/>
</dbReference>
<evidence type="ECO:0000313" key="9">
    <source>
        <dbReference type="EMBL" id="MBM6877159.1"/>
    </source>
</evidence>
<dbReference type="NCBIfam" id="NF007041">
    <property type="entry name" value="PRK09496.3-4"/>
    <property type="match status" value="1"/>
</dbReference>
<reference evidence="9 10" key="1">
    <citation type="journal article" date="2021" name="Sci. Rep.">
        <title>The distribution of antibiotic resistance genes in chicken gut microbiota commensals.</title>
        <authorList>
            <person name="Juricova H."/>
            <person name="Matiasovicova J."/>
            <person name="Kubasova T."/>
            <person name="Cejkova D."/>
            <person name="Rychlik I."/>
        </authorList>
    </citation>
    <scope>NUCLEOTIDE SEQUENCE [LARGE SCALE GENOMIC DNA]</scope>
    <source>
        <strain evidence="9 10">An431b</strain>
    </source>
</reference>
<evidence type="ECO:0000256" key="3">
    <source>
        <dbReference type="ARBA" id="ARBA00022538"/>
    </source>
</evidence>
<evidence type="ECO:0000313" key="10">
    <source>
        <dbReference type="Proteomes" id="UP000729290"/>
    </source>
</evidence>
<dbReference type="NCBIfam" id="NF007033">
    <property type="entry name" value="PRK09496.1-5"/>
    <property type="match status" value="1"/>
</dbReference>
<dbReference type="Proteomes" id="UP000729290">
    <property type="component" value="Unassembled WGS sequence"/>
</dbReference>
<dbReference type="EMBL" id="JACSNV010000003">
    <property type="protein sequence ID" value="MBM6877159.1"/>
    <property type="molecule type" value="Genomic_DNA"/>
</dbReference>
<evidence type="ECO:0000256" key="5">
    <source>
        <dbReference type="ARBA" id="ARBA00023027"/>
    </source>
</evidence>
<evidence type="ECO:0000256" key="4">
    <source>
        <dbReference type="ARBA" id="ARBA00022958"/>
    </source>
</evidence>
<evidence type="ECO:0000259" key="8">
    <source>
        <dbReference type="PROSITE" id="PS51202"/>
    </source>
</evidence>
<dbReference type="PANTHER" id="PTHR43833">
    <property type="entry name" value="POTASSIUM CHANNEL PROTEIN 2-RELATED-RELATED"/>
    <property type="match status" value="1"/>
</dbReference>
<dbReference type="PANTHER" id="PTHR43833:SF5">
    <property type="entry name" value="TRK SYSTEM POTASSIUM UPTAKE PROTEIN TRKA"/>
    <property type="match status" value="1"/>
</dbReference>
<keyword evidence="10" id="KW-1185">Reference proteome</keyword>
<dbReference type="InterPro" id="IPR036291">
    <property type="entry name" value="NAD(P)-bd_dom_sf"/>
</dbReference>
<keyword evidence="5" id="KW-0520">NAD</keyword>
<dbReference type="PRINTS" id="PR00335">
    <property type="entry name" value="KUPTAKETRKA"/>
</dbReference>
<proteinExistence type="predicted"/>
<dbReference type="Gene3D" id="3.30.70.1450">
    <property type="entry name" value="Regulator of K+ conductance, C-terminal domain"/>
    <property type="match status" value="2"/>
</dbReference>
<dbReference type="Pfam" id="PF02254">
    <property type="entry name" value="TrkA_N"/>
    <property type="match status" value="2"/>
</dbReference>
<dbReference type="InterPro" id="IPR006036">
    <property type="entry name" value="K_uptake_TrkA"/>
</dbReference>
<evidence type="ECO:0000259" key="7">
    <source>
        <dbReference type="PROSITE" id="PS51201"/>
    </source>
</evidence>
<name>A0ABS2G9H5_9FIRM</name>
<organism evidence="9 10">
    <name type="scientific">Anaerotignum lactatifermentans</name>
    <dbReference type="NCBI Taxonomy" id="160404"/>
    <lineage>
        <taxon>Bacteria</taxon>
        <taxon>Bacillati</taxon>
        <taxon>Bacillota</taxon>
        <taxon>Clostridia</taxon>
        <taxon>Lachnospirales</taxon>
        <taxon>Anaerotignaceae</taxon>
        <taxon>Anaerotignum</taxon>
    </lineage>
</organism>
<sequence>MKIVIVGDGKVGSTIAKQLSTEGHDIIVIDSNPRALAGSGNTMDVICLEGNGCTVTMQQEAGVPDSDLLIAATSADEVNLLCCLLGKKLGARHTIARVRNPEYYAQMNLLKEELGLSMAVNPESAAAQEVSRLLRFPSALKIEPFARGRVELVELKIPENSVLAGMPLWAIYKEFQVKILVCAVQREEEVTIPSGDFVLHAGDKINITAEHIEIEKFFRILGLFRNRVRSVMIIGGGRLAYYLAKELVAIRARVKIIEMDLERCEYLSEMLPEAVIIHADGTDREVLQEEGLEKTDALVTLTGMDEENIVVGLYAKAKKVPKVVAKVNKISFHEIFDHMDIDSFISPKTIAANNIVRYVRAMQNSVGSSNVETLHRLINDQVEAVEFKVWEPSDVVGIPLKDLKIKKNLLLATIIRQGKIIIPGGNDVIQVGDHVIVVTSGKPLGDLMEILK</sequence>
<keyword evidence="4" id="KW-0630">Potassium</keyword>
<feature type="domain" description="RCK C-terminal" evidence="8">
    <location>
        <begin position="372"/>
        <end position="452"/>
    </location>
</feature>
<feature type="domain" description="RCK N-terminal" evidence="7">
    <location>
        <begin position="1"/>
        <end position="124"/>
    </location>
</feature>
<evidence type="ECO:0000256" key="6">
    <source>
        <dbReference type="ARBA" id="ARBA00023065"/>
    </source>
</evidence>
<protein>
    <recommendedName>
        <fullName evidence="1">Trk system potassium uptake protein TrkA</fullName>
    </recommendedName>
</protein>
<dbReference type="NCBIfam" id="NF007032">
    <property type="entry name" value="PRK09496.1-4"/>
    <property type="match status" value="1"/>
</dbReference>
<dbReference type="PROSITE" id="PS51201">
    <property type="entry name" value="RCK_N"/>
    <property type="match status" value="2"/>
</dbReference>
<dbReference type="NCBIfam" id="NF007039">
    <property type="entry name" value="PRK09496.3-2"/>
    <property type="match status" value="1"/>
</dbReference>
<accession>A0ABS2G9H5</accession>
<evidence type="ECO:0000256" key="2">
    <source>
        <dbReference type="ARBA" id="ARBA00022448"/>
    </source>
</evidence>
<dbReference type="Gene3D" id="3.40.50.720">
    <property type="entry name" value="NAD(P)-binding Rossmann-like Domain"/>
    <property type="match status" value="2"/>
</dbReference>
<keyword evidence="2" id="KW-0813">Transport</keyword>
<dbReference type="PROSITE" id="PS51202">
    <property type="entry name" value="RCK_C"/>
    <property type="match status" value="2"/>
</dbReference>
<dbReference type="Pfam" id="PF02080">
    <property type="entry name" value="TrkA_C"/>
    <property type="match status" value="2"/>
</dbReference>
<feature type="domain" description="RCK N-terminal" evidence="7">
    <location>
        <begin position="228"/>
        <end position="345"/>
    </location>
</feature>
<evidence type="ECO:0000256" key="1">
    <source>
        <dbReference type="ARBA" id="ARBA00017378"/>
    </source>
</evidence>